<keyword evidence="4" id="KW-1185">Reference proteome</keyword>
<dbReference type="SUPFAM" id="SSF55811">
    <property type="entry name" value="Nudix"/>
    <property type="match status" value="1"/>
</dbReference>
<keyword evidence="1" id="KW-0378">Hydrolase</keyword>
<dbReference type="RefSeq" id="WP_002464485.1">
    <property type="nucleotide sequence ID" value="NZ_AEUN01000463.1"/>
</dbReference>
<protein>
    <recommendedName>
        <fullName evidence="2">Nudix hydrolase domain-containing protein</fullName>
    </recommendedName>
</protein>
<dbReference type="CDD" id="cd04665">
    <property type="entry name" value="NUDIX_RppH"/>
    <property type="match status" value="1"/>
</dbReference>
<evidence type="ECO:0000256" key="1">
    <source>
        <dbReference type="ARBA" id="ARBA00022801"/>
    </source>
</evidence>
<dbReference type="Gene3D" id="3.90.79.10">
    <property type="entry name" value="Nucleoside Triphosphate Pyrophosphohydrolase"/>
    <property type="match status" value="1"/>
</dbReference>
<feature type="domain" description="Nudix hydrolase" evidence="2">
    <location>
        <begin position="29"/>
        <end position="108"/>
    </location>
</feature>
<dbReference type="AlphaFoldDB" id="G5JJY0"/>
<dbReference type="PATRIC" id="fig|911238.3.peg.1560"/>
<gene>
    <name evidence="3" type="ORF">SS7213T_08957</name>
</gene>
<dbReference type="Pfam" id="PF00293">
    <property type="entry name" value="NUDIX"/>
    <property type="match status" value="1"/>
</dbReference>
<dbReference type="PROSITE" id="PS00893">
    <property type="entry name" value="NUDIX_BOX"/>
    <property type="match status" value="1"/>
</dbReference>
<name>G5JJY0_9STAP</name>
<dbReference type="NCBIfam" id="TIGR02705">
    <property type="entry name" value="nudix_YtkD"/>
    <property type="match status" value="1"/>
</dbReference>
<dbReference type="Proteomes" id="UP000005413">
    <property type="component" value="Unassembled WGS sequence"/>
</dbReference>
<reference evidence="3 4" key="1">
    <citation type="journal article" date="2012" name="BMC Genomics">
        <title>Comparative genomic analysis of the genus Staphylococcus including Staphylococcus aureus and its newly described sister species Staphylococcus simiae.</title>
        <authorList>
            <person name="Suzuki H."/>
            <person name="Lefebure T."/>
            <person name="Pavinski Bitar P."/>
            <person name="Stanhope M.J."/>
        </authorList>
    </citation>
    <scope>NUCLEOTIDE SEQUENCE [LARGE SCALE GENOMIC DNA]</scope>
    <source>
        <strain evidence="3 4">CCM 7213</strain>
    </source>
</reference>
<comment type="caution">
    <text evidence="3">The sequence shown here is derived from an EMBL/GenBank/DDBJ whole genome shotgun (WGS) entry which is preliminary data.</text>
</comment>
<dbReference type="InterPro" id="IPR014078">
    <property type="entry name" value="Nudix_YtkD"/>
</dbReference>
<dbReference type="EMBL" id="AEUN01000463">
    <property type="protein sequence ID" value="EHJ07535.1"/>
    <property type="molecule type" value="Genomic_DNA"/>
</dbReference>
<sequence>MTMKFWDKDQRLVELTYKTDSNDADGNHVLAIPVYNNQLLFTNHKIRGIEFPGGKREDFETSVDAVKRELYEETGATVKSLHYIAQYHIATAADETFIKDVYFIDVDEINEKYDYMETTGPVLFNNINDISKEQQSYLLQDETILTCLERVIALGFYQN</sequence>
<evidence type="ECO:0000313" key="4">
    <source>
        <dbReference type="Proteomes" id="UP000005413"/>
    </source>
</evidence>
<dbReference type="InterPro" id="IPR000086">
    <property type="entry name" value="NUDIX_hydrolase_dom"/>
</dbReference>
<dbReference type="InterPro" id="IPR015797">
    <property type="entry name" value="NUDIX_hydrolase-like_dom_sf"/>
</dbReference>
<organism evidence="3 4">
    <name type="scientific">Staphylococcus simiae CCM 7213 = CCUG 51256</name>
    <dbReference type="NCBI Taxonomy" id="911238"/>
    <lineage>
        <taxon>Bacteria</taxon>
        <taxon>Bacillati</taxon>
        <taxon>Bacillota</taxon>
        <taxon>Bacilli</taxon>
        <taxon>Bacillales</taxon>
        <taxon>Staphylococcaceae</taxon>
        <taxon>Staphylococcus</taxon>
    </lineage>
</organism>
<accession>G5JJY0</accession>
<evidence type="ECO:0000313" key="3">
    <source>
        <dbReference type="EMBL" id="EHJ07535.1"/>
    </source>
</evidence>
<evidence type="ECO:0000259" key="2">
    <source>
        <dbReference type="Pfam" id="PF00293"/>
    </source>
</evidence>
<proteinExistence type="predicted"/>
<dbReference type="GO" id="GO:0016787">
    <property type="term" value="F:hydrolase activity"/>
    <property type="evidence" value="ECO:0007669"/>
    <property type="project" value="UniProtKB-KW"/>
</dbReference>
<dbReference type="InterPro" id="IPR020084">
    <property type="entry name" value="NUDIX_hydrolase_CS"/>
</dbReference>